<comment type="caution">
    <text evidence="1">The sequence shown here is derived from an EMBL/GenBank/DDBJ whole genome shotgun (WGS) entry which is preliminary data.</text>
</comment>
<gene>
    <name evidence="1" type="ORF">CQU01_14780</name>
</gene>
<dbReference type="EMBL" id="BJXW01000013">
    <property type="protein sequence ID" value="GEN31240.1"/>
    <property type="molecule type" value="Genomic_DNA"/>
</dbReference>
<reference evidence="1 2" key="1">
    <citation type="submission" date="2019-07" db="EMBL/GenBank/DDBJ databases">
        <title>Whole genome shotgun sequence of Cerasibacillus quisquiliarum NBRC 102429.</title>
        <authorList>
            <person name="Hosoyama A."/>
            <person name="Uohara A."/>
            <person name="Ohji S."/>
            <person name="Ichikawa N."/>
        </authorList>
    </citation>
    <scope>NUCLEOTIDE SEQUENCE [LARGE SCALE GENOMIC DNA]</scope>
    <source>
        <strain evidence="1 2">NBRC 102429</strain>
    </source>
</reference>
<accession>A0A511UX84</accession>
<sequence length="318" mass="37864">MSIDNETMLIYLSAQETAQSFLRRIYKQNETYKSIADVKSYENCHSFMYYLDHGRKLFNAGHHVDMIFQPTLYFYGLGHFMKALILTERPHYPESTALLAHGVSSRKRKKKDYTFLEDEVKIQHQGLLPYFSEHILSLKRMPFDKIKMLRLLSLIPELQSLFLLTDEPKLVQLPFQKQVLTFPMTLLDDYHMTAHAFLNRIKPFLPPILHTNITKSTIKITVNGQIREYHTPFFFDRYEHVYFPTSRDIFLPISEMIVHYLLLYNLSMLSRYEAGWWGDLLMSKADIDYPFIIKFLEITAWKIPYLIERALRNKFFHP</sequence>
<evidence type="ECO:0000313" key="1">
    <source>
        <dbReference type="EMBL" id="GEN31240.1"/>
    </source>
</evidence>
<dbReference type="Pfam" id="PF14175">
    <property type="entry name" value="YaaC"/>
    <property type="match status" value="1"/>
</dbReference>
<dbReference type="InterPro" id="IPR026988">
    <property type="entry name" value="YaaC-like"/>
</dbReference>
<protein>
    <recommendedName>
        <fullName evidence="3">YaaC-like Protein</fullName>
    </recommendedName>
</protein>
<evidence type="ECO:0000313" key="2">
    <source>
        <dbReference type="Proteomes" id="UP000321491"/>
    </source>
</evidence>
<dbReference type="AlphaFoldDB" id="A0A511UX84"/>
<keyword evidence="2" id="KW-1185">Reference proteome</keyword>
<organism evidence="1 2">
    <name type="scientific">Cerasibacillus quisquiliarum</name>
    <dbReference type="NCBI Taxonomy" id="227865"/>
    <lineage>
        <taxon>Bacteria</taxon>
        <taxon>Bacillati</taxon>
        <taxon>Bacillota</taxon>
        <taxon>Bacilli</taxon>
        <taxon>Bacillales</taxon>
        <taxon>Bacillaceae</taxon>
        <taxon>Cerasibacillus</taxon>
    </lineage>
</organism>
<dbReference type="RefSeq" id="WP_260173515.1">
    <property type="nucleotide sequence ID" value="NZ_JACHHA010000006.1"/>
</dbReference>
<evidence type="ECO:0008006" key="3">
    <source>
        <dbReference type="Google" id="ProtNLM"/>
    </source>
</evidence>
<proteinExistence type="predicted"/>
<dbReference type="Proteomes" id="UP000321491">
    <property type="component" value="Unassembled WGS sequence"/>
</dbReference>
<name>A0A511UX84_9BACI</name>